<organism evidence="1 2">
    <name type="scientific">Steccherinum ochraceum</name>
    <dbReference type="NCBI Taxonomy" id="92696"/>
    <lineage>
        <taxon>Eukaryota</taxon>
        <taxon>Fungi</taxon>
        <taxon>Dikarya</taxon>
        <taxon>Basidiomycota</taxon>
        <taxon>Agaricomycotina</taxon>
        <taxon>Agaricomycetes</taxon>
        <taxon>Polyporales</taxon>
        <taxon>Steccherinaceae</taxon>
        <taxon>Steccherinum</taxon>
    </lineage>
</organism>
<evidence type="ECO:0000313" key="1">
    <source>
        <dbReference type="EMBL" id="TCD65394.1"/>
    </source>
</evidence>
<keyword evidence="2" id="KW-1185">Reference proteome</keyword>
<dbReference type="AlphaFoldDB" id="A0A4R0RSD5"/>
<comment type="caution">
    <text evidence="1">The sequence shown here is derived from an EMBL/GenBank/DDBJ whole genome shotgun (WGS) entry which is preliminary data.</text>
</comment>
<name>A0A4R0RSD5_9APHY</name>
<reference evidence="1 2" key="1">
    <citation type="submission" date="2018-11" db="EMBL/GenBank/DDBJ databases">
        <title>Genome assembly of Steccherinum ochraceum LE-BIN_3174, the white-rot fungus of the Steccherinaceae family (The Residual Polyporoid clade, Polyporales, Basidiomycota).</title>
        <authorList>
            <person name="Fedorova T.V."/>
            <person name="Glazunova O.A."/>
            <person name="Landesman E.O."/>
            <person name="Moiseenko K.V."/>
            <person name="Psurtseva N.V."/>
            <person name="Savinova O.S."/>
            <person name="Shakhova N.V."/>
            <person name="Tyazhelova T.V."/>
            <person name="Vasina D.V."/>
        </authorList>
    </citation>
    <scope>NUCLEOTIDE SEQUENCE [LARGE SCALE GENOMIC DNA]</scope>
    <source>
        <strain evidence="1 2">LE-BIN_3174</strain>
    </source>
</reference>
<sequence length="459" mass="52067">MVIYGTHPQRGLDQFIDFIRSPQQIVHHYIIELSIFNNAGGCSIGDGDDDSSSEDDDDDRPQVSLDQERLALMLAHLPALRVFKASNLYWDHSPDAKPLVGYQPRALDTLSLSCLDLPEPGPDYDWHTFREEHAFIEFCSMFSRIDNLEAEMVDFLGTADRLEGELDGELEEGQLMASSIRDIRLPDHFQPRAMIVTGLFDSFALFEILKNSHFTTVNHLNCSPSTVQICRAVQQIVQNVRSSLASLYLDFTGWDPDEEVAEDEELPIPFDINFGMGKGEGEPEDDMGDLDDDDEDADFYRLNFSSCTALSEITYTLTLDNAKESANNKRMLRVLYTSAATLPTSVTAMYVIFKIVPDTHSVTRGVKMMRRVWKKLDSTLAQSHLTRVKISLEPFKTADALYMHSDRKEFTETKLHWLLVGPALIYIVDMFPKLGHKLGDSLRFFSEVQFHRSAGRDDN</sequence>
<dbReference type="EMBL" id="RWJN01000183">
    <property type="protein sequence ID" value="TCD65394.1"/>
    <property type="molecule type" value="Genomic_DNA"/>
</dbReference>
<proteinExistence type="predicted"/>
<protein>
    <submittedName>
        <fullName evidence="1">Uncharacterized protein</fullName>
    </submittedName>
</protein>
<evidence type="ECO:0000313" key="2">
    <source>
        <dbReference type="Proteomes" id="UP000292702"/>
    </source>
</evidence>
<gene>
    <name evidence="1" type="ORF">EIP91_002728</name>
</gene>
<accession>A0A4R0RSD5</accession>
<dbReference type="Proteomes" id="UP000292702">
    <property type="component" value="Unassembled WGS sequence"/>
</dbReference>